<feature type="compositionally biased region" description="Low complexity" evidence="8">
    <location>
        <begin position="102"/>
        <end position="115"/>
    </location>
</feature>
<evidence type="ECO:0000256" key="4">
    <source>
        <dbReference type="ARBA" id="ARBA00022723"/>
    </source>
</evidence>
<dbReference type="Gene3D" id="3.40.390.10">
    <property type="entry name" value="Collagenase (Catalytic Domain)"/>
    <property type="match status" value="1"/>
</dbReference>
<dbReference type="AlphaFoldDB" id="A0AAQ4ET26"/>
<evidence type="ECO:0000313" key="11">
    <source>
        <dbReference type="EMBL" id="KAK8777901.1"/>
    </source>
</evidence>
<keyword evidence="12" id="KW-1185">Reference proteome</keyword>
<dbReference type="PROSITE" id="PS51885">
    <property type="entry name" value="NEPRILYSIN"/>
    <property type="match status" value="1"/>
</dbReference>
<proteinExistence type="inferred from homology"/>
<evidence type="ECO:0000256" key="5">
    <source>
        <dbReference type="ARBA" id="ARBA00022801"/>
    </source>
</evidence>
<dbReference type="Proteomes" id="UP001321473">
    <property type="component" value="Unassembled WGS sequence"/>
</dbReference>
<evidence type="ECO:0000256" key="3">
    <source>
        <dbReference type="ARBA" id="ARBA00022670"/>
    </source>
</evidence>
<keyword evidence="7" id="KW-0482">Metalloprotease</keyword>
<feature type="compositionally biased region" description="Basic residues" evidence="8">
    <location>
        <begin position="47"/>
        <end position="60"/>
    </location>
</feature>
<accession>A0AAQ4ET26</accession>
<dbReference type="PANTHER" id="PTHR11733">
    <property type="entry name" value="ZINC METALLOPROTEASE FAMILY M13 NEPRILYSIN-RELATED"/>
    <property type="match status" value="1"/>
</dbReference>
<dbReference type="EMBL" id="JARKHS020011342">
    <property type="protein sequence ID" value="KAK8777901.1"/>
    <property type="molecule type" value="Genomic_DNA"/>
</dbReference>
<comment type="caution">
    <text evidence="11">The sequence shown here is derived from an EMBL/GenBank/DDBJ whole genome shotgun (WGS) entry which is preliminary data.</text>
</comment>
<dbReference type="InterPro" id="IPR000718">
    <property type="entry name" value="Peptidase_M13"/>
</dbReference>
<dbReference type="GO" id="GO:0016485">
    <property type="term" value="P:protein processing"/>
    <property type="evidence" value="ECO:0007669"/>
    <property type="project" value="TreeGrafter"/>
</dbReference>
<evidence type="ECO:0000259" key="10">
    <source>
        <dbReference type="Pfam" id="PF05649"/>
    </source>
</evidence>
<keyword evidence="3" id="KW-0645">Protease</keyword>
<dbReference type="InterPro" id="IPR008753">
    <property type="entry name" value="Peptidase_M13_N"/>
</dbReference>
<evidence type="ECO:0000256" key="1">
    <source>
        <dbReference type="ARBA" id="ARBA00001947"/>
    </source>
</evidence>
<dbReference type="PANTHER" id="PTHR11733:SF241">
    <property type="entry name" value="GH26575P-RELATED"/>
    <property type="match status" value="1"/>
</dbReference>
<keyword evidence="4" id="KW-0479">Metal-binding</keyword>
<dbReference type="InterPro" id="IPR018497">
    <property type="entry name" value="Peptidase_M13_C"/>
</dbReference>
<feature type="compositionally biased region" description="Low complexity" evidence="8">
    <location>
        <begin position="75"/>
        <end position="93"/>
    </location>
</feature>
<feature type="domain" description="Peptidase M13 C-terminal" evidence="9">
    <location>
        <begin position="580"/>
        <end position="661"/>
    </location>
</feature>
<evidence type="ECO:0008006" key="13">
    <source>
        <dbReference type="Google" id="ProtNLM"/>
    </source>
</evidence>
<gene>
    <name evidence="11" type="ORF">V5799_020758</name>
</gene>
<comment type="cofactor">
    <cofactor evidence="1">
        <name>Zn(2+)</name>
        <dbReference type="ChEBI" id="CHEBI:29105"/>
    </cofactor>
</comment>
<protein>
    <recommendedName>
        <fullName evidence="13">M13 family peptidase</fullName>
    </recommendedName>
</protein>
<evidence type="ECO:0000256" key="7">
    <source>
        <dbReference type="ARBA" id="ARBA00023049"/>
    </source>
</evidence>
<name>A0AAQ4ET26_AMBAM</name>
<dbReference type="SUPFAM" id="SSF55486">
    <property type="entry name" value="Metalloproteases ('zincins'), catalytic domain"/>
    <property type="match status" value="1"/>
</dbReference>
<keyword evidence="5" id="KW-0378">Hydrolase</keyword>
<keyword evidence="6" id="KW-0862">Zinc</keyword>
<dbReference type="GO" id="GO:0005886">
    <property type="term" value="C:plasma membrane"/>
    <property type="evidence" value="ECO:0007669"/>
    <property type="project" value="TreeGrafter"/>
</dbReference>
<evidence type="ECO:0000256" key="2">
    <source>
        <dbReference type="ARBA" id="ARBA00007357"/>
    </source>
</evidence>
<evidence type="ECO:0000256" key="8">
    <source>
        <dbReference type="SAM" id="MobiDB-lite"/>
    </source>
</evidence>
<dbReference type="Pfam" id="PF01431">
    <property type="entry name" value="Peptidase_M13"/>
    <property type="match status" value="1"/>
</dbReference>
<reference evidence="11 12" key="1">
    <citation type="journal article" date="2023" name="Arcadia Sci">
        <title>De novo assembly of a long-read Amblyomma americanum tick genome.</title>
        <authorList>
            <person name="Chou S."/>
            <person name="Poskanzer K.E."/>
            <person name="Rollins M."/>
            <person name="Thuy-Boun P.S."/>
        </authorList>
    </citation>
    <scope>NUCLEOTIDE SEQUENCE [LARGE SCALE GENOMIC DNA]</scope>
    <source>
        <strain evidence="11">F_SG_1</strain>
        <tissue evidence="11">Salivary glands</tissue>
    </source>
</reference>
<dbReference type="GO" id="GO:0046872">
    <property type="term" value="F:metal ion binding"/>
    <property type="evidence" value="ECO:0007669"/>
    <property type="project" value="UniProtKB-KW"/>
</dbReference>
<dbReference type="GO" id="GO:0004222">
    <property type="term" value="F:metalloendopeptidase activity"/>
    <property type="evidence" value="ECO:0007669"/>
    <property type="project" value="InterPro"/>
</dbReference>
<dbReference type="Pfam" id="PF05649">
    <property type="entry name" value="Peptidase_M13_N"/>
    <property type="match status" value="1"/>
</dbReference>
<sequence>MLTPEDKQPEVGAPSSAVPVEVADVRKNVPTDAGLALKASGVPQQKTPRKNTDKRRRKARGTSPTQEKATPAMQSPEVASVPAAASAHALPTAGPSRQEAGVSSSTSPVTADSSPGDSPQTDPHSASQTHLFCILCRKLLHHQLKKDVDACDNFTAYVCGQWQPRKIFSPLSDSVLSDMAFSWRKIFKAVLERGTSILPAGRKVAAMFNSCLTQAEAHVDVLKEFMRARGLLWWEYSGRKPPLQILFDLSFNWNVDLWFKVRILPNTAQGPQRRLSITRSPLIPLWSRVFNLIPRDKFATVYKALYQLFWINRRLPTHKEAMSVYSTQGVILRRLLESTRSSQSPAFFPLVALANHTSLATPKYMENIINRALQFDPPFNQDDLLVLSDSTLLDAVLTVIRDFGDYAVLQHFTWFFMQTYAALAGPRDVLRTVHGSSEKAKEIWPRYCAVNTEGSYKLMVAALSAVALFTAEERWRIDSYLKIVQQAAAKRTQAAQWLDEETKKVAAEKLLSVRTFLWPSEKYLTNEGVEEAYKDFPENGTSFVRLWIDSRQSGRRTVGSEAYFEEQRLTSSVSLPYAEYVHMLNAVKLAVGAMRPPLYYPRGTKAMLYGGLGYFFARQLTRAVDDEGVKVDPQGRVLSSWVSEASRPAFEKRLRGCLAQNESVFPEVPALEVAYAAFREDVDHAQDRLSPELSEEQVFFIATCSTSCTKTAAGNAFSGQCNKAVMNFAPFAQAFGCAPGSRMNPEKKCSFFD</sequence>
<feature type="domain" description="Peptidase M13 N-terminal" evidence="10">
    <location>
        <begin position="151"/>
        <end position="514"/>
    </location>
</feature>
<dbReference type="Gene3D" id="1.10.1380.10">
    <property type="entry name" value="Neutral endopeptidase , domain2"/>
    <property type="match status" value="1"/>
</dbReference>
<dbReference type="InterPro" id="IPR042089">
    <property type="entry name" value="Peptidase_M13_dom_2"/>
</dbReference>
<organism evidence="11 12">
    <name type="scientific">Amblyomma americanum</name>
    <name type="common">Lone star tick</name>
    <dbReference type="NCBI Taxonomy" id="6943"/>
    <lineage>
        <taxon>Eukaryota</taxon>
        <taxon>Metazoa</taxon>
        <taxon>Ecdysozoa</taxon>
        <taxon>Arthropoda</taxon>
        <taxon>Chelicerata</taxon>
        <taxon>Arachnida</taxon>
        <taxon>Acari</taxon>
        <taxon>Parasitiformes</taxon>
        <taxon>Ixodida</taxon>
        <taxon>Ixodoidea</taxon>
        <taxon>Ixodidae</taxon>
        <taxon>Amblyomminae</taxon>
        <taxon>Amblyomma</taxon>
    </lineage>
</organism>
<evidence type="ECO:0000259" key="9">
    <source>
        <dbReference type="Pfam" id="PF01431"/>
    </source>
</evidence>
<feature type="region of interest" description="Disordered" evidence="8">
    <location>
        <begin position="1"/>
        <end position="124"/>
    </location>
</feature>
<comment type="similarity">
    <text evidence="2">Belongs to the peptidase M13 family.</text>
</comment>
<dbReference type="InterPro" id="IPR024079">
    <property type="entry name" value="MetalloPept_cat_dom_sf"/>
</dbReference>
<evidence type="ECO:0000313" key="12">
    <source>
        <dbReference type="Proteomes" id="UP001321473"/>
    </source>
</evidence>
<evidence type="ECO:0000256" key="6">
    <source>
        <dbReference type="ARBA" id="ARBA00022833"/>
    </source>
</evidence>